<organism evidence="2 3">
    <name type="scientific">Bradyrhizobium betae</name>
    <dbReference type="NCBI Taxonomy" id="244734"/>
    <lineage>
        <taxon>Bacteria</taxon>
        <taxon>Pseudomonadati</taxon>
        <taxon>Pseudomonadota</taxon>
        <taxon>Alphaproteobacteria</taxon>
        <taxon>Hyphomicrobiales</taxon>
        <taxon>Nitrobacteraceae</taxon>
        <taxon>Bradyrhizobium</taxon>
    </lineage>
</organism>
<dbReference type="AlphaFoldDB" id="A0A4Q1UVB5"/>
<protein>
    <submittedName>
        <fullName evidence="2">Uncharacterized protein</fullName>
    </submittedName>
</protein>
<proteinExistence type="predicted"/>
<evidence type="ECO:0000313" key="3">
    <source>
        <dbReference type="Proteomes" id="UP000290819"/>
    </source>
</evidence>
<evidence type="ECO:0000313" key="2">
    <source>
        <dbReference type="EMBL" id="RXT42945.1"/>
    </source>
</evidence>
<feature type="compositionally biased region" description="Basic and acidic residues" evidence="1">
    <location>
        <begin position="53"/>
        <end position="62"/>
    </location>
</feature>
<evidence type="ECO:0000256" key="1">
    <source>
        <dbReference type="SAM" id="MobiDB-lite"/>
    </source>
</evidence>
<gene>
    <name evidence="2" type="ORF">B5V03_23595</name>
</gene>
<reference evidence="2 3" key="1">
    <citation type="submission" date="2017-03" db="EMBL/GenBank/DDBJ databases">
        <authorList>
            <person name="Safronova V.I."/>
            <person name="Sazanova A.L."/>
            <person name="Chirak E.R."/>
        </authorList>
    </citation>
    <scope>NUCLEOTIDE SEQUENCE [LARGE SCALE GENOMIC DNA]</scope>
    <source>
        <strain evidence="2 3">Opo-243</strain>
    </source>
</reference>
<comment type="caution">
    <text evidence="2">The sequence shown here is derived from an EMBL/GenBank/DDBJ whole genome shotgun (WGS) entry which is preliminary data.</text>
</comment>
<feature type="region of interest" description="Disordered" evidence="1">
    <location>
        <begin position="44"/>
        <end position="68"/>
    </location>
</feature>
<accession>A0A4Q1UVB5</accession>
<dbReference type="Proteomes" id="UP000290819">
    <property type="component" value="Unassembled WGS sequence"/>
</dbReference>
<dbReference type="EMBL" id="MZXW01000031">
    <property type="protein sequence ID" value="RXT42945.1"/>
    <property type="molecule type" value="Genomic_DNA"/>
</dbReference>
<keyword evidence="3" id="KW-1185">Reference proteome</keyword>
<name>A0A4Q1UVB5_9BRAD</name>
<sequence>MLEEIDLALPALLLGADASASPDIAFARRAPTFAAFAPALGTVSGRARANDSWSERGQERSRQLGAAA</sequence>